<dbReference type="PANTHER" id="PTHR43900">
    <property type="entry name" value="GLUTATHIONE S-TRANSFERASE RHO"/>
    <property type="match status" value="1"/>
</dbReference>
<dbReference type="EMBL" id="JAUSVS010000008">
    <property type="protein sequence ID" value="MDQ0465773.1"/>
    <property type="molecule type" value="Genomic_DNA"/>
</dbReference>
<evidence type="ECO:0000313" key="5">
    <source>
        <dbReference type="EMBL" id="MDQ0465773.1"/>
    </source>
</evidence>
<evidence type="ECO:0000256" key="1">
    <source>
        <dbReference type="ARBA" id="ARBA00012452"/>
    </source>
</evidence>
<accession>A0ABU0IUS5</accession>
<feature type="domain" description="GST C-terminal" evidence="4">
    <location>
        <begin position="86"/>
        <end position="215"/>
    </location>
</feature>
<dbReference type="SFLD" id="SFLDS00019">
    <property type="entry name" value="Glutathione_Transferase_(cytos"/>
    <property type="match status" value="1"/>
</dbReference>
<feature type="domain" description="GST N-terminal" evidence="3">
    <location>
        <begin position="2"/>
        <end position="81"/>
    </location>
</feature>
<dbReference type="Pfam" id="PF00043">
    <property type="entry name" value="GST_C"/>
    <property type="match status" value="1"/>
</dbReference>
<dbReference type="InterPro" id="IPR004046">
    <property type="entry name" value="GST_C"/>
</dbReference>
<evidence type="ECO:0000259" key="3">
    <source>
        <dbReference type="PROSITE" id="PS50404"/>
    </source>
</evidence>
<dbReference type="PANTHER" id="PTHR43900:SF97">
    <property type="entry name" value="GLUTATHIONE TRANSFERASE"/>
    <property type="match status" value="1"/>
</dbReference>
<dbReference type="InterPro" id="IPR036282">
    <property type="entry name" value="Glutathione-S-Trfase_C_sf"/>
</dbReference>
<dbReference type="SUPFAM" id="SSF47616">
    <property type="entry name" value="GST C-terminal domain-like"/>
    <property type="match status" value="1"/>
</dbReference>
<dbReference type="PROSITE" id="PS50404">
    <property type="entry name" value="GST_NTER"/>
    <property type="match status" value="1"/>
</dbReference>
<organism evidence="5 6">
    <name type="scientific">Caulobacter ginsengisoli</name>
    <dbReference type="NCBI Taxonomy" id="400775"/>
    <lineage>
        <taxon>Bacteria</taxon>
        <taxon>Pseudomonadati</taxon>
        <taxon>Pseudomonadota</taxon>
        <taxon>Alphaproteobacteria</taxon>
        <taxon>Caulobacterales</taxon>
        <taxon>Caulobacteraceae</taxon>
        <taxon>Caulobacter</taxon>
    </lineage>
</organism>
<dbReference type="InterPro" id="IPR010987">
    <property type="entry name" value="Glutathione-S-Trfase_C-like"/>
</dbReference>
<evidence type="ECO:0000313" key="6">
    <source>
        <dbReference type="Proteomes" id="UP001228905"/>
    </source>
</evidence>
<dbReference type="InterPro" id="IPR040079">
    <property type="entry name" value="Glutathione_S-Trfase"/>
</dbReference>
<keyword evidence="6" id="KW-1185">Reference proteome</keyword>
<dbReference type="PROSITE" id="PS50405">
    <property type="entry name" value="GST_CTER"/>
    <property type="match status" value="1"/>
</dbReference>
<evidence type="ECO:0000259" key="4">
    <source>
        <dbReference type="PROSITE" id="PS50405"/>
    </source>
</evidence>
<proteinExistence type="predicted"/>
<dbReference type="CDD" id="cd00299">
    <property type="entry name" value="GST_C_family"/>
    <property type="match status" value="1"/>
</dbReference>
<dbReference type="SFLD" id="SFLDG00358">
    <property type="entry name" value="Main_(cytGST)"/>
    <property type="match status" value="1"/>
</dbReference>
<reference evidence="5 6" key="1">
    <citation type="submission" date="2023-07" db="EMBL/GenBank/DDBJ databases">
        <title>Genomic Encyclopedia of Type Strains, Phase IV (KMG-IV): sequencing the most valuable type-strain genomes for metagenomic binning, comparative biology and taxonomic classification.</title>
        <authorList>
            <person name="Goeker M."/>
        </authorList>
    </citation>
    <scope>NUCLEOTIDE SEQUENCE [LARGE SCALE GENOMIC DNA]</scope>
    <source>
        <strain evidence="5 6">DSM 18695</strain>
    </source>
</reference>
<dbReference type="Pfam" id="PF13417">
    <property type="entry name" value="GST_N_3"/>
    <property type="match status" value="1"/>
</dbReference>
<dbReference type="InterPro" id="IPR036249">
    <property type="entry name" value="Thioredoxin-like_sf"/>
</dbReference>
<dbReference type="GO" id="GO:0004364">
    <property type="term" value="F:glutathione transferase activity"/>
    <property type="evidence" value="ECO:0007669"/>
    <property type="project" value="UniProtKB-EC"/>
</dbReference>
<dbReference type="Gene3D" id="1.20.1050.10">
    <property type="match status" value="1"/>
</dbReference>
<dbReference type="EC" id="2.5.1.18" evidence="1"/>
<dbReference type="Gene3D" id="3.40.30.10">
    <property type="entry name" value="Glutaredoxin"/>
    <property type="match status" value="1"/>
</dbReference>
<dbReference type="SUPFAM" id="SSF52833">
    <property type="entry name" value="Thioredoxin-like"/>
    <property type="match status" value="1"/>
</dbReference>
<name>A0ABU0IUS5_9CAUL</name>
<keyword evidence="2 5" id="KW-0808">Transferase</keyword>
<gene>
    <name evidence="5" type="ORF">QO010_003565</name>
</gene>
<evidence type="ECO:0000256" key="2">
    <source>
        <dbReference type="ARBA" id="ARBA00022679"/>
    </source>
</evidence>
<dbReference type="RefSeq" id="WP_307351382.1">
    <property type="nucleotide sequence ID" value="NZ_JAUSVS010000008.1"/>
</dbReference>
<sequence>MSEFILHSIPGSPFGRAVLATLAEKGAACRFNLVPPGGMKAAEHLARHPFGRIPVLEHDGFLLYETQAILRYLDRVLPGPALTPADPKAAARMDQMMNVSDWYLFQGVNNVIGFQRVIGPRLMGLTPDEAAIAEAMPRAQAVFAELSRALGDQAFFAGETLSLADLLIAPQVDFFQEMPEWGPLTEGRPNLAAWLARMNARPSMGATTWERVAALAA</sequence>
<protein>
    <recommendedName>
        <fullName evidence="1">glutathione transferase</fullName>
        <ecNumber evidence="1">2.5.1.18</ecNumber>
    </recommendedName>
</protein>
<dbReference type="InterPro" id="IPR004045">
    <property type="entry name" value="Glutathione_S-Trfase_N"/>
</dbReference>
<comment type="caution">
    <text evidence="5">The sequence shown here is derived from an EMBL/GenBank/DDBJ whole genome shotgun (WGS) entry which is preliminary data.</text>
</comment>
<dbReference type="Proteomes" id="UP001228905">
    <property type="component" value="Unassembled WGS sequence"/>
</dbReference>